<name>A0A183UAY0_TOXCA</name>
<sequence length="218" mass="24616">LCQKRFLDAELRSPKKQQVEGGYFDKPILEEKFASILKKALHESVDDAVNEFDKMKQASSCTVPDWMAVKMSSVLAANDNWDGAKRILDAQYLTTGANARFGDLSIYPARNASVDDHQIVSALERILSKGDIPSYYLAKKFYRALIDMRFCTLKDAVLKMFVQFFLDRFGFLILYATASLEQSQLATIDELACFLCLEGEVTATIRSTSAFITLRQCF</sequence>
<reference evidence="2" key="1">
    <citation type="submission" date="2016-06" db="UniProtKB">
        <authorList>
            <consortium name="WormBaseParasite"/>
        </authorList>
    </citation>
    <scope>IDENTIFICATION</scope>
</reference>
<dbReference type="Proteomes" id="UP000050794">
    <property type="component" value="Unassembled WGS sequence"/>
</dbReference>
<dbReference type="AlphaFoldDB" id="A0A183UAY0"/>
<accession>A0A183UAY0</accession>
<proteinExistence type="predicted"/>
<evidence type="ECO:0000313" key="1">
    <source>
        <dbReference type="Proteomes" id="UP000050794"/>
    </source>
</evidence>
<evidence type="ECO:0000313" key="2">
    <source>
        <dbReference type="WBParaSite" id="TCNE_0000565001-mRNA-1"/>
    </source>
</evidence>
<keyword evidence="1" id="KW-1185">Reference proteome</keyword>
<protein>
    <submittedName>
        <fullName evidence="2">PCI domain-containing protein</fullName>
    </submittedName>
</protein>
<dbReference type="WBParaSite" id="TCNE_0000565001-mRNA-1">
    <property type="protein sequence ID" value="TCNE_0000565001-mRNA-1"/>
    <property type="gene ID" value="TCNE_0000565001"/>
</dbReference>
<organism evidence="1 2">
    <name type="scientific">Toxocara canis</name>
    <name type="common">Canine roundworm</name>
    <dbReference type="NCBI Taxonomy" id="6265"/>
    <lineage>
        <taxon>Eukaryota</taxon>
        <taxon>Metazoa</taxon>
        <taxon>Ecdysozoa</taxon>
        <taxon>Nematoda</taxon>
        <taxon>Chromadorea</taxon>
        <taxon>Rhabditida</taxon>
        <taxon>Spirurina</taxon>
        <taxon>Ascaridomorpha</taxon>
        <taxon>Ascaridoidea</taxon>
        <taxon>Toxocaridae</taxon>
        <taxon>Toxocara</taxon>
    </lineage>
</organism>